<keyword evidence="1" id="KW-1133">Transmembrane helix</keyword>
<sequence length="62" mass="7084">MDNPLRSTPTRPSSDGTVYAVVLSLLPFLSQVRYLLNQKRCSSRQSRELRYATNIDQRLDGV</sequence>
<gene>
    <name evidence="2" type="primary">RvY_05212-1</name>
    <name evidence="2" type="synonym">RvY_05212.1</name>
    <name evidence="2" type="ORF">RvY_05212</name>
</gene>
<dbReference type="AlphaFoldDB" id="A0A1D1UU97"/>
<evidence type="ECO:0000256" key="1">
    <source>
        <dbReference type="SAM" id="Phobius"/>
    </source>
</evidence>
<dbReference type="EMBL" id="BDGG01000002">
    <property type="protein sequence ID" value="GAU93246.1"/>
    <property type="molecule type" value="Genomic_DNA"/>
</dbReference>
<comment type="caution">
    <text evidence="2">The sequence shown here is derived from an EMBL/GenBank/DDBJ whole genome shotgun (WGS) entry which is preliminary data.</text>
</comment>
<organism evidence="2 3">
    <name type="scientific">Ramazzottius varieornatus</name>
    <name type="common">Water bear</name>
    <name type="synonym">Tardigrade</name>
    <dbReference type="NCBI Taxonomy" id="947166"/>
    <lineage>
        <taxon>Eukaryota</taxon>
        <taxon>Metazoa</taxon>
        <taxon>Ecdysozoa</taxon>
        <taxon>Tardigrada</taxon>
        <taxon>Eutardigrada</taxon>
        <taxon>Parachela</taxon>
        <taxon>Hypsibioidea</taxon>
        <taxon>Ramazzottiidae</taxon>
        <taxon>Ramazzottius</taxon>
    </lineage>
</organism>
<proteinExistence type="predicted"/>
<evidence type="ECO:0000313" key="3">
    <source>
        <dbReference type="Proteomes" id="UP000186922"/>
    </source>
</evidence>
<name>A0A1D1UU97_RAMVA</name>
<evidence type="ECO:0000313" key="2">
    <source>
        <dbReference type="EMBL" id="GAU93246.1"/>
    </source>
</evidence>
<feature type="transmembrane region" description="Helical" evidence="1">
    <location>
        <begin position="16"/>
        <end position="36"/>
    </location>
</feature>
<keyword evidence="1" id="KW-0812">Transmembrane</keyword>
<protein>
    <submittedName>
        <fullName evidence="2">Uncharacterized protein</fullName>
    </submittedName>
</protein>
<keyword evidence="1" id="KW-0472">Membrane</keyword>
<reference evidence="2 3" key="1">
    <citation type="journal article" date="2016" name="Nat. Commun.">
        <title>Extremotolerant tardigrade genome and improved radiotolerance of human cultured cells by tardigrade-unique protein.</title>
        <authorList>
            <person name="Hashimoto T."/>
            <person name="Horikawa D.D."/>
            <person name="Saito Y."/>
            <person name="Kuwahara H."/>
            <person name="Kozuka-Hata H."/>
            <person name="Shin-I T."/>
            <person name="Minakuchi Y."/>
            <person name="Ohishi K."/>
            <person name="Motoyama A."/>
            <person name="Aizu T."/>
            <person name="Enomoto A."/>
            <person name="Kondo K."/>
            <person name="Tanaka S."/>
            <person name="Hara Y."/>
            <person name="Koshikawa S."/>
            <person name="Sagara H."/>
            <person name="Miura T."/>
            <person name="Yokobori S."/>
            <person name="Miyagawa K."/>
            <person name="Suzuki Y."/>
            <person name="Kubo T."/>
            <person name="Oyama M."/>
            <person name="Kohara Y."/>
            <person name="Fujiyama A."/>
            <person name="Arakawa K."/>
            <person name="Katayama T."/>
            <person name="Toyoda A."/>
            <person name="Kunieda T."/>
        </authorList>
    </citation>
    <scope>NUCLEOTIDE SEQUENCE [LARGE SCALE GENOMIC DNA]</scope>
    <source>
        <strain evidence="2 3">YOKOZUNA-1</strain>
    </source>
</reference>
<keyword evidence="3" id="KW-1185">Reference proteome</keyword>
<dbReference type="Proteomes" id="UP000186922">
    <property type="component" value="Unassembled WGS sequence"/>
</dbReference>
<accession>A0A1D1UU97</accession>